<dbReference type="AlphaFoldDB" id="A0ABD5IS84"/>
<accession>A0ABD5IS84</accession>
<dbReference type="Pfam" id="PF14173">
    <property type="entry name" value="ComGG"/>
    <property type="match status" value="1"/>
</dbReference>
<dbReference type="InterPro" id="IPR020372">
    <property type="entry name" value="Competence_ComGG"/>
</dbReference>
<proteinExistence type="predicted"/>
<name>A0ABD5IS84_9BACL</name>
<dbReference type="PROSITE" id="PS51257">
    <property type="entry name" value="PROKAR_LIPOPROTEIN"/>
    <property type="match status" value="1"/>
</dbReference>
<gene>
    <name evidence="1" type="primary">comGG</name>
    <name evidence="1" type="ORF">P9850_02890</name>
</gene>
<evidence type="ECO:0000313" key="1">
    <source>
        <dbReference type="EMBL" id="MED5050816.1"/>
    </source>
</evidence>
<comment type="caution">
    <text evidence="1">The sequence shown here is derived from an EMBL/GenBank/DDBJ whole genome shotgun (WGS) entry which is preliminary data.</text>
</comment>
<dbReference type="RefSeq" id="WP_066145817.1">
    <property type="nucleotide sequence ID" value="NZ_JAGUQN010000001.1"/>
</dbReference>
<protein>
    <submittedName>
        <fullName evidence="1">Competence type IV pilus minor pilin ComGG</fullName>
    </submittedName>
</protein>
<organism evidence="1 2">
    <name type="scientific">Anoxybacteroides rupiense</name>
    <dbReference type="NCBI Taxonomy" id="311460"/>
    <lineage>
        <taxon>Bacteria</taxon>
        <taxon>Bacillati</taxon>
        <taxon>Bacillota</taxon>
        <taxon>Bacilli</taxon>
        <taxon>Bacillales</taxon>
        <taxon>Anoxybacillaceae</taxon>
        <taxon>Anoxybacteroides</taxon>
    </lineage>
</organism>
<reference evidence="1 2" key="1">
    <citation type="submission" date="2023-03" db="EMBL/GenBank/DDBJ databases">
        <title>Bacillus Genome Sequencing.</title>
        <authorList>
            <person name="Dunlap C."/>
        </authorList>
    </citation>
    <scope>NUCLEOTIDE SEQUENCE [LARGE SCALE GENOMIC DNA]</scope>
    <source>
        <strain evidence="1 2">NRS-38</strain>
    </source>
</reference>
<dbReference type="EMBL" id="JARTLI010000004">
    <property type="protein sequence ID" value="MED5050816.1"/>
    <property type="molecule type" value="Genomic_DNA"/>
</dbReference>
<dbReference type="Proteomes" id="UP001339962">
    <property type="component" value="Unassembled WGS sequence"/>
</dbReference>
<evidence type="ECO:0000313" key="2">
    <source>
        <dbReference type="Proteomes" id="UP001339962"/>
    </source>
</evidence>
<sequence>MRNEKGMIFPMTVMFSCVFLFCLLHVLCLYEMELEFAKDEQQSYEADSLMQMAVADIKASIASHVPTQQTNNGMFVYPNGRAEYSWQQLSNDQVKAKVSVFSNEGVRYTAEFTVSFPNLELLEWKESF</sequence>